<dbReference type="GeneID" id="301818572"/>
<evidence type="ECO:0000313" key="2">
    <source>
        <dbReference type="EMBL" id="BAM90779.1"/>
    </source>
</evidence>
<keyword evidence="3" id="KW-1185">Reference proteome</keyword>
<dbReference type="PATRIC" id="fig|1245469.3.peg.4913"/>
<gene>
    <name evidence="2" type="ORF">S58_48000</name>
</gene>
<dbReference type="AlphaFoldDB" id="M4ZAK5"/>
<feature type="signal peptide" evidence="1">
    <location>
        <begin position="1"/>
        <end position="23"/>
    </location>
</feature>
<keyword evidence="1" id="KW-0732">Signal</keyword>
<sequence>MTRHRRSLVRPLLAALCLIVAIAAPARSEDEASHITKLENREFDGISFKGQSEFEIHDPELLPKQLVRAIEPGCEYRSGLKEQPVRFMAVDGWRFAIVPCSAIVGWDEIFDLREMRRPRLLQIPMANWDRGFVATSQPGAVTWNKEAKVFEITRRTDLCPSPTTRHIYRLMPAAWAPVLVRIDVRKDGCVDGEWATIWEAPAWPTQEDLR</sequence>
<dbReference type="KEGG" id="aol:S58_48000"/>
<dbReference type="EMBL" id="AP012603">
    <property type="protein sequence ID" value="BAM90779.1"/>
    <property type="molecule type" value="Genomic_DNA"/>
</dbReference>
<dbReference type="OrthoDB" id="8234438at2"/>
<evidence type="ECO:0000313" key="3">
    <source>
        <dbReference type="Proteomes" id="UP000011841"/>
    </source>
</evidence>
<accession>M4ZAK5</accession>
<proteinExistence type="predicted"/>
<name>M4ZAK5_9BRAD</name>
<reference evidence="2 3" key="1">
    <citation type="journal article" date="2013" name="Appl. Environ. Microbiol.">
        <title>Genome analysis suggests that the soil oligotrophic bacterium Agromonas oligotrophica (Bradyrhizobium oligotrophicum) is a nitrogen-fixing symbiont of Aeschynomene indica.</title>
        <authorList>
            <person name="Okubo T."/>
            <person name="Fukushima S."/>
            <person name="Itakura M."/>
            <person name="Oshima K."/>
            <person name="Longtonglang A."/>
            <person name="Teaumroong N."/>
            <person name="Mitsui H."/>
            <person name="Hattori M."/>
            <person name="Hattori R."/>
            <person name="Hattori T."/>
            <person name="Minamisawa K."/>
        </authorList>
    </citation>
    <scope>NUCLEOTIDE SEQUENCE [LARGE SCALE GENOMIC DNA]</scope>
    <source>
        <strain evidence="2 3">S58</strain>
    </source>
</reference>
<organism evidence="2 3">
    <name type="scientific">Bradyrhizobium oligotrophicum S58</name>
    <dbReference type="NCBI Taxonomy" id="1245469"/>
    <lineage>
        <taxon>Bacteria</taxon>
        <taxon>Pseudomonadati</taxon>
        <taxon>Pseudomonadota</taxon>
        <taxon>Alphaproteobacteria</taxon>
        <taxon>Hyphomicrobiales</taxon>
        <taxon>Nitrobacteraceae</taxon>
        <taxon>Bradyrhizobium</taxon>
    </lineage>
</organism>
<dbReference type="eggNOG" id="ENOG5032QMT">
    <property type="taxonomic scope" value="Bacteria"/>
</dbReference>
<dbReference type="Proteomes" id="UP000011841">
    <property type="component" value="Chromosome"/>
</dbReference>
<feature type="chain" id="PRO_5004061716" evidence="1">
    <location>
        <begin position="24"/>
        <end position="210"/>
    </location>
</feature>
<dbReference type="RefSeq" id="WP_015667869.1">
    <property type="nucleotide sequence ID" value="NC_020453.1"/>
</dbReference>
<protein>
    <submittedName>
        <fullName evidence="2">Uncharacterized protein</fullName>
    </submittedName>
</protein>
<evidence type="ECO:0000256" key="1">
    <source>
        <dbReference type="SAM" id="SignalP"/>
    </source>
</evidence>
<dbReference type="HOGENOM" id="CLU_1308151_0_0_5"/>